<sequence>MSYKRPHRHLVIDREFPIRLTVAVLPEQRDLVQRALARTVGAGNYGVTPATLWSGTRAHHLHLRSVYDALIFLAACPQARLVWEPYEGHTR</sequence>
<dbReference type="RefSeq" id="WP_109565162.1">
    <property type="nucleotide sequence ID" value="NZ_QGDJ01000007.1"/>
</dbReference>
<dbReference type="OrthoDB" id="9868044at2"/>
<organism evidence="2 4">
    <name type="scientific">Jannaschia seohaensis</name>
    <dbReference type="NCBI Taxonomy" id="475081"/>
    <lineage>
        <taxon>Bacteria</taxon>
        <taxon>Pseudomonadati</taxon>
        <taxon>Pseudomonadota</taxon>
        <taxon>Alphaproteobacteria</taxon>
        <taxon>Rhodobacterales</taxon>
        <taxon>Roseobacteraceae</taxon>
        <taxon>Jannaschia</taxon>
    </lineage>
</organism>
<dbReference type="EMBL" id="UETC01000007">
    <property type="protein sequence ID" value="SSA48358.1"/>
    <property type="molecule type" value="Genomic_DNA"/>
</dbReference>
<name>A0A2Y9AYK0_9RHOB</name>
<proteinExistence type="predicted"/>
<evidence type="ECO:0000313" key="1">
    <source>
        <dbReference type="EMBL" id="PWJ17021.1"/>
    </source>
</evidence>
<dbReference type="Proteomes" id="UP000251571">
    <property type="component" value="Unassembled WGS sequence"/>
</dbReference>
<dbReference type="Proteomes" id="UP000245839">
    <property type="component" value="Unassembled WGS sequence"/>
</dbReference>
<gene>
    <name evidence="1" type="ORF">BCF38_107134</name>
    <name evidence="2" type="ORF">SAMN05421539_107134</name>
</gene>
<evidence type="ECO:0000313" key="4">
    <source>
        <dbReference type="Proteomes" id="UP000251571"/>
    </source>
</evidence>
<dbReference type="EMBL" id="QGDJ01000007">
    <property type="protein sequence ID" value="PWJ17021.1"/>
    <property type="molecule type" value="Genomic_DNA"/>
</dbReference>
<evidence type="ECO:0000313" key="2">
    <source>
        <dbReference type="EMBL" id="SSA48358.1"/>
    </source>
</evidence>
<protein>
    <submittedName>
        <fullName evidence="2">Uncharacterized protein</fullName>
    </submittedName>
</protein>
<keyword evidence="3" id="KW-1185">Reference proteome</keyword>
<evidence type="ECO:0000313" key="3">
    <source>
        <dbReference type="Proteomes" id="UP000245839"/>
    </source>
</evidence>
<reference evidence="1 3" key="2">
    <citation type="submission" date="2018-03" db="EMBL/GenBank/DDBJ databases">
        <title>Genomic Encyclopedia of Archaeal and Bacterial Type Strains, Phase II (KMG-II): from individual species to whole genera.</title>
        <authorList>
            <person name="Goeker M."/>
        </authorList>
    </citation>
    <scope>NUCLEOTIDE SEQUENCE [LARGE SCALE GENOMIC DNA]</scope>
    <source>
        <strain evidence="1 3">DSM 25227</strain>
    </source>
</reference>
<dbReference type="AlphaFoldDB" id="A0A2Y9AYK0"/>
<reference evidence="2 4" key="1">
    <citation type="submission" date="2016-10" db="EMBL/GenBank/DDBJ databases">
        <authorList>
            <person name="Cai Z."/>
        </authorList>
    </citation>
    <scope>NUCLEOTIDE SEQUENCE [LARGE SCALE GENOMIC DNA]</scope>
    <source>
        <strain evidence="2 4">DSM 25227</strain>
    </source>
</reference>
<accession>A0A2Y9AYK0</accession>